<keyword evidence="3" id="KW-0378">Hydrolase</keyword>
<dbReference type="EMBL" id="JADIMI010000011">
    <property type="protein sequence ID" value="MBO8451475.1"/>
    <property type="molecule type" value="Genomic_DNA"/>
</dbReference>
<reference evidence="3" key="1">
    <citation type="submission" date="2020-10" db="EMBL/GenBank/DDBJ databases">
        <authorList>
            <person name="Gilroy R."/>
        </authorList>
    </citation>
    <scope>NUCLEOTIDE SEQUENCE</scope>
    <source>
        <strain evidence="3">B1-20833</strain>
    </source>
</reference>
<feature type="chain" id="PRO_5039710949" evidence="1">
    <location>
        <begin position="26"/>
        <end position="288"/>
    </location>
</feature>
<keyword evidence="1" id="KW-0732">Signal</keyword>
<dbReference type="PANTHER" id="PTHR14859">
    <property type="entry name" value="CALCOFLUOR WHITE HYPERSENSITIVE PROTEIN PRECURSOR"/>
    <property type="match status" value="1"/>
</dbReference>
<name>A0A9D9ERP6_9BACT</name>
<evidence type="ECO:0000313" key="3">
    <source>
        <dbReference type="EMBL" id="MBO8451475.1"/>
    </source>
</evidence>
<gene>
    <name evidence="3" type="ORF">IAC06_01135</name>
</gene>
<feature type="domain" description="Endonuclease/exonuclease/phosphatase" evidence="2">
    <location>
        <begin position="56"/>
        <end position="278"/>
    </location>
</feature>
<dbReference type="GO" id="GO:0004519">
    <property type="term" value="F:endonuclease activity"/>
    <property type="evidence" value="ECO:0007669"/>
    <property type="project" value="UniProtKB-KW"/>
</dbReference>
<dbReference type="GO" id="GO:0016020">
    <property type="term" value="C:membrane"/>
    <property type="evidence" value="ECO:0007669"/>
    <property type="project" value="GOC"/>
</dbReference>
<accession>A0A9D9ERP6</accession>
<evidence type="ECO:0000313" key="4">
    <source>
        <dbReference type="Proteomes" id="UP000823661"/>
    </source>
</evidence>
<proteinExistence type="predicted"/>
<organism evidence="3 4">
    <name type="scientific">Candidatus Cryptobacteroides intestinavium</name>
    <dbReference type="NCBI Taxonomy" id="2840766"/>
    <lineage>
        <taxon>Bacteria</taxon>
        <taxon>Pseudomonadati</taxon>
        <taxon>Bacteroidota</taxon>
        <taxon>Bacteroidia</taxon>
        <taxon>Bacteroidales</taxon>
        <taxon>Candidatus Cryptobacteroides</taxon>
    </lineage>
</organism>
<evidence type="ECO:0000256" key="1">
    <source>
        <dbReference type="SAM" id="SignalP"/>
    </source>
</evidence>
<feature type="signal peptide" evidence="1">
    <location>
        <begin position="1"/>
        <end position="25"/>
    </location>
</feature>
<dbReference type="Proteomes" id="UP000823661">
    <property type="component" value="Unassembled WGS sequence"/>
</dbReference>
<protein>
    <submittedName>
        <fullName evidence="3">Endonuclease/exonuclease/phosphatase family protein</fullName>
    </submittedName>
</protein>
<sequence length="288" mass="32010">MKKVLYLLTLPVFALALSCSCDRSAAADDERLPSITGEDNDKEVIYEKDESSYRIVSYNVGAFSKYMTNSTSTVAAMMKEIEADAMVLNELDRNNGRHDTDQLADFAKEMDWDCYYAKAMDYRNGEYGNGAAWSRDLDVVSKSVIALPKQTGSEDRCCVVIEFSDFVLAGTHLDVGTEDDRVRGVQTITRELMEKYGEGDKPVFVCGDMNAEPSSETVKEFKKNWTQLTPAKSTHSSQNPTKCIDYVFALKDVGSYEVTASDVLTSFKSGSVKQASDHLPVYVDVTIK</sequence>
<dbReference type="PANTHER" id="PTHR14859:SF15">
    <property type="entry name" value="ENDONUCLEASE_EXONUCLEASE_PHOSPHATASE DOMAIN-CONTAINING PROTEIN"/>
    <property type="match status" value="1"/>
</dbReference>
<evidence type="ECO:0000259" key="2">
    <source>
        <dbReference type="Pfam" id="PF03372"/>
    </source>
</evidence>
<dbReference type="SUPFAM" id="SSF56219">
    <property type="entry name" value="DNase I-like"/>
    <property type="match status" value="1"/>
</dbReference>
<dbReference type="InterPro" id="IPR051916">
    <property type="entry name" value="GPI-anchor_lipid_remodeler"/>
</dbReference>
<dbReference type="Pfam" id="PF03372">
    <property type="entry name" value="Exo_endo_phos"/>
    <property type="match status" value="1"/>
</dbReference>
<dbReference type="PROSITE" id="PS51257">
    <property type="entry name" value="PROKAR_LIPOPROTEIN"/>
    <property type="match status" value="1"/>
</dbReference>
<dbReference type="InterPro" id="IPR005135">
    <property type="entry name" value="Endo/exonuclease/phosphatase"/>
</dbReference>
<reference evidence="3" key="2">
    <citation type="journal article" date="2021" name="PeerJ">
        <title>Extensive microbial diversity within the chicken gut microbiome revealed by metagenomics and culture.</title>
        <authorList>
            <person name="Gilroy R."/>
            <person name="Ravi A."/>
            <person name="Getino M."/>
            <person name="Pursley I."/>
            <person name="Horton D.L."/>
            <person name="Alikhan N.F."/>
            <person name="Baker D."/>
            <person name="Gharbi K."/>
            <person name="Hall N."/>
            <person name="Watson M."/>
            <person name="Adriaenssens E.M."/>
            <person name="Foster-Nyarko E."/>
            <person name="Jarju S."/>
            <person name="Secka A."/>
            <person name="Antonio M."/>
            <person name="Oren A."/>
            <person name="Chaudhuri R.R."/>
            <person name="La Ragione R."/>
            <person name="Hildebrand F."/>
            <person name="Pallen M.J."/>
        </authorList>
    </citation>
    <scope>NUCLEOTIDE SEQUENCE</scope>
    <source>
        <strain evidence="3">B1-20833</strain>
    </source>
</reference>
<dbReference type="Gene3D" id="3.60.10.10">
    <property type="entry name" value="Endonuclease/exonuclease/phosphatase"/>
    <property type="match status" value="1"/>
</dbReference>
<keyword evidence="3" id="KW-0540">Nuclease</keyword>
<dbReference type="InterPro" id="IPR036691">
    <property type="entry name" value="Endo/exonu/phosph_ase_sf"/>
</dbReference>
<keyword evidence="3" id="KW-0255">Endonuclease</keyword>
<dbReference type="AlphaFoldDB" id="A0A9D9ERP6"/>
<dbReference type="GO" id="GO:0006506">
    <property type="term" value="P:GPI anchor biosynthetic process"/>
    <property type="evidence" value="ECO:0007669"/>
    <property type="project" value="TreeGrafter"/>
</dbReference>
<comment type="caution">
    <text evidence="3">The sequence shown here is derived from an EMBL/GenBank/DDBJ whole genome shotgun (WGS) entry which is preliminary data.</text>
</comment>